<feature type="domain" description="Tyr recombinase" evidence="5">
    <location>
        <begin position="181"/>
        <end position="373"/>
    </location>
</feature>
<dbReference type="Gene3D" id="1.10.443.10">
    <property type="entry name" value="Intergrase catalytic core"/>
    <property type="match status" value="1"/>
</dbReference>
<dbReference type="Pfam" id="PF00589">
    <property type="entry name" value="Phage_integrase"/>
    <property type="match status" value="1"/>
</dbReference>
<gene>
    <name evidence="7" type="ORF">MB27_21015</name>
</gene>
<dbReference type="PANTHER" id="PTHR30349">
    <property type="entry name" value="PHAGE INTEGRASE-RELATED"/>
    <property type="match status" value="1"/>
</dbReference>
<feature type="domain" description="Core-binding (CB)" evidence="6">
    <location>
        <begin position="24"/>
        <end position="131"/>
    </location>
</feature>
<evidence type="ECO:0000256" key="1">
    <source>
        <dbReference type="ARBA" id="ARBA00022908"/>
    </source>
</evidence>
<dbReference type="GO" id="GO:0015074">
    <property type="term" value="P:DNA integration"/>
    <property type="evidence" value="ECO:0007669"/>
    <property type="project" value="UniProtKB-KW"/>
</dbReference>
<name>A0A0A6X6H7_ACTUT</name>
<dbReference type="Proteomes" id="UP000054537">
    <property type="component" value="Unassembled WGS sequence"/>
</dbReference>
<dbReference type="eggNOG" id="COG4974">
    <property type="taxonomic scope" value="Bacteria"/>
</dbReference>
<dbReference type="OrthoDB" id="4529782at2"/>
<keyword evidence="1" id="KW-0229">DNA integration</keyword>
<evidence type="ECO:0000259" key="6">
    <source>
        <dbReference type="PROSITE" id="PS51900"/>
    </source>
</evidence>
<evidence type="ECO:0000256" key="4">
    <source>
        <dbReference type="PROSITE-ProRule" id="PRU01248"/>
    </source>
</evidence>
<dbReference type="AlphaFoldDB" id="A0A0A6X6H7"/>
<keyword evidence="3" id="KW-0233">DNA recombination</keyword>
<dbReference type="PROSITE" id="PS51898">
    <property type="entry name" value="TYR_RECOMBINASE"/>
    <property type="match status" value="1"/>
</dbReference>
<dbReference type="Gene3D" id="1.10.150.130">
    <property type="match status" value="1"/>
</dbReference>
<dbReference type="PANTHER" id="PTHR30349:SF81">
    <property type="entry name" value="TYROSINE RECOMBINASE XERC"/>
    <property type="match status" value="1"/>
</dbReference>
<dbReference type="Pfam" id="PF02899">
    <property type="entry name" value="Phage_int_SAM_1"/>
    <property type="match status" value="1"/>
</dbReference>
<keyword evidence="2 4" id="KW-0238">DNA-binding</keyword>
<dbReference type="InterPro" id="IPR010998">
    <property type="entry name" value="Integrase_recombinase_N"/>
</dbReference>
<proteinExistence type="predicted"/>
<dbReference type="PROSITE" id="PS51900">
    <property type="entry name" value="CB"/>
    <property type="match status" value="1"/>
</dbReference>
<dbReference type="EMBL" id="JRTT01000024">
    <property type="protein sequence ID" value="KHD75707.1"/>
    <property type="molecule type" value="Genomic_DNA"/>
</dbReference>
<dbReference type="InterPro" id="IPR002104">
    <property type="entry name" value="Integrase_catalytic"/>
</dbReference>
<protein>
    <submittedName>
        <fullName evidence="7">Transposase</fullName>
    </submittedName>
</protein>
<dbReference type="InterPro" id="IPR013762">
    <property type="entry name" value="Integrase-like_cat_sf"/>
</dbReference>
<evidence type="ECO:0000313" key="7">
    <source>
        <dbReference type="EMBL" id="KHD75707.1"/>
    </source>
</evidence>
<evidence type="ECO:0000256" key="2">
    <source>
        <dbReference type="ARBA" id="ARBA00023125"/>
    </source>
</evidence>
<organism evidence="7 8">
    <name type="scientific">Actinoplanes utahensis</name>
    <dbReference type="NCBI Taxonomy" id="1869"/>
    <lineage>
        <taxon>Bacteria</taxon>
        <taxon>Bacillati</taxon>
        <taxon>Actinomycetota</taxon>
        <taxon>Actinomycetes</taxon>
        <taxon>Micromonosporales</taxon>
        <taxon>Micromonosporaceae</taxon>
        <taxon>Actinoplanes</taxon>
    </lineage>
</organism>
<comment type="caution">
    <text evidence="7">The sequence shown here is derived from an EMBL/GenBank/DDBJ whole genome shotgun (WGS) entry which is preliminary data.</text>
</comment>
<dbReference type="GO" id="GO:0003677">
    <property type="term" value="F:DNA binding"/>
    <property type="evidence" value="ECO:0007669"/>
    <property type="project" value="UniProtKB-UniRule"/>
</dbReference>
<dbReference type="InterPro" id="IPR011010">
    <property type="entry name" value="DNA_brk_join_enz"/>
</dbReference>
<dbReference type="SUPFAM" id="SSF56349">
    <property type="entry name" value="DNA breaking-rejoining enzymes"/>
    <property type="match status" value="1"/>
</dbReference>
<evidence type="ECO:0000313" key="8">
    <source>
        <dbReference type="Proteomes" id="UP000054537"/>
    </source>
</evidence>
<dbReference type="CDD" id="cd00397">
    <property type="entry name" value="DNA_BRE_C"/>
    <property type="match status" value="1"/>
</dbReference>
<evidence type="ECO:0000259" key="5">
    <source>
        <dbReference type="PROSITE" id="PS51898"/>
    </source>
</evidence>
<dbReference type="InterPro" id="IPR050090">
    <property type="entry name" value="Tyrosine_recombinase_XerCD"/>
</dbReference>
<accession>A0A0A6X6H7</accession>
<dbReference type="STRING" id="1869.MB27_21015"/>
<dbReference type="InterPro" id="IPR044068">
    <property type="entry name" value="CB"/>
</dbReference>
<dbReference type="GO" id="GO:0006310">
    <property type="term" value="P:DNA recombination"/>
    <property type="evidence" value="ECO:0007669"/>
    <property type="project" value="UniProtKB-KW"/>
</dbReference>
<sequence length="386" mass="43484">MVVRVSQRRGENGTHHVELLDEDGEPIEVVAGFLRFLAARDCSPNTLVSYAYDLRHLWRFFARRGLTWQEFAPRDAIPLLEYLRSVPSSRPRQRMTLTVVTTDAGTPATKLAATTVNRILAAVSSFYEYLILAGRLDTANPIEKRPDPALARVSERHQPFMGRASRQRPVRRAVRVKTVQRVPRPLDEDQVTKLLGVLRCLRDRAIVLLMLQGGLRPGEVLGLRLEDVAYGRRRVVVRHRDDHPKGARSKSRYERVVDLHEPEALATLSAYVMSERPADGDSPLIFLVGGGGRRRQEPLGYDGLVRMFSRACTRADIRTPWVTPHALRHTHATRMWEGGMRELALQKRLGHASAESTRIYTRVSDPAVVAEYNRALGARADDGDVG</sequence>
<reference evidence="7 8" key="1">
    <citation type="submission" date="2014-10" db="EMBL/GenBank/DDBJ databases">
        <title>Draft genome sequence of Actinoplanes utahensis NRRL 12052.</title>
        <authorList>
            <person name="Velasco-Bucheli B."/>
            <person name="del Cerro C."/>
            <person name="Hormigo D."/>
            <person name="Garcia J.L."/>
            <person name="Acebal C."/>
            <person name="Arroyo M."/>
            <person name="de la Mata I."/>
        </authorList>
    </citation>
    <scope>NUCLEOTIDE SEQUENCE [LARGE SCALE GENOMIC DNA]</scope>
    <source>
        <strain evidence="7 8">NRRL 12052</strain>
    </source>
</reference>
<evidence type="ECO:0000256" key="3">
    <source>
        <dbReference type="ARBA" id="ARBA00023172"/>
    </source>
</evidence>
<dbReference type="InterPro" id="IPR004107">
    <property type="entry name" value="Integrase_SAM-like_N"/>
</dbReference>
<keyword evidence="8" id="KW-1185">Reference proteome</keyword>